<dbReference type="SUPFAM" id="SSF54518">
    <property type="entry name" value="Tubby C-terminal domain-like"/>
    <property type="match status" value="1"/>
</dbReference>
<organism evidence="2 3">
    <name type="scientific">Riccia fluitans</name>
    <dbReference type="NCBI Taxonomy" id="41844"/>
    <lineage>
        <taxon>Eukaryota</taxon>
        <taxon>Viridiplantae</taxon>
        <taxon>Streptophyta</taxon>
        <taxon>Embryophyta</taxon>
        <taxon>Marchantiophyta</taxon>
        <taxon>Marchantiopsida</taxon>
        <taxon>Marchantiidae</taxon>
        <taxon>Marchantiales</taxon>
        <taxon>Ricciaceae</taxon>
        <taxon>Riccia</taxon>
    </lineage>
</organism>
<accession>A0ABD1Y9I0</accession>
<dbReference type="InterPro" id="IPR038595">
    <property type="entry name" value="LOR_sf"/>
</dbReference>
<protein>
    <submittedName>
        <fullName evidence="2">Uncharacterized protein</fullName>
    </submittedName>
</protein>
<sequence length="200" mass="22283">MSEAQEKGSNIPAPISSSFCSPTAAQFKIVVQAPFCGDGTYQVQDLQGNLLLKFFKSSFLCCNQVVYDANGDAVVSLKRKMLSLRGRWDAYRGKKKKYEPEDLLFSMERVSLIPWKLAFRIRLPGNESDDFTLTWNCCASHFKIYHNGAIIAEADMKRKFLIDRELIVSGSAGVDQAFLASILVIHREWNQCQNSGGGGG</sequence>
<dbReference type="Pfam" id="PF04525">
    <property type="entry name" value="LOR"/>
    <property type="match status" value="1"/>
</dbReference>
<dbReference type="PANTHER" id="PTHR31087:SF85">
    <property type="entry name" value="PROTEIN LURP-ONE-RELATED 7"/>
    <property type="match status" value="1"/>
</dbReference>
<comment type="similarity">
    <text evidence="1">Belongs to the LOR family.</text>
</comment>
<name>A0ABD1Y9I0_9MARC</name>
<dbReference type="AlphaFoldDB" id="A0ABD1Y9I0"/>
<evidence type="ECO:0000313" key="2">
    <source>
        <dbReference type="EMBL" id="KAL2623365.1"/>
    </source>
</evidence>
<dbReference type="EMBL" id="JBHFFA010000006">
    <property type="protein sequence ID" value="KAL2623365.1"/>
    <property type="molecule type" value="Genomic_DNA"/>
</dbReference>
<dbReference type="PANTHER" id="PTHR31087">
    <property type="match status" value="1"/>
</dbReference>
<reference evidence="2 3" key="1">
    <citation type="submission" date="2024-09" db="EMBL/GenBank/DDBJ databases">
        <title>Chromosome-scale assembly of Riccia fluitans.</title>
        <authorList>
            <person name="Paukszto L."/>
            <person name="Sawicki J."/>
            <person name="Karawczyk K."/>
            <person name="Piernik-Szablinska J."/>
            <person name="Szczecinska M."/>
            <person name="Mazdziarz M."/>
        </authorList>
    </citation>
    <scope>NUCLEOTIDE SEQUENCE [LARGE SCALE GENOMIC DNA]</scope>
    <source>
        <strain evidence="2">Rf_01</strain>
        <tissue evidence="2">Aerial parts of the thallus</tissue>
    </source>
</reference>
<dbReference type="Gene3D" id="2.40.160.200">
    <property type="entry name" value="LURP1-related"/>
    <property type="match status" value="1"/>
</dbReference>
<comment type="caution">
    <text evidence="2">The sequence shown here is derived from an EMBL/GenBank/DDBJ whole genome shotgun (WGS) entry which is preliminary data.</text>
</comment>
<evidence type="ECO:0000313" key="3">
    <source>
        <dbReference type="Proteomes" id="UP001605036"/>
    </source>
</evidence>
<proteinExistence type="inferred from homology"/>
<keyword evidence="3" id="KW-1185">Reference proteome</keyword>
<evidence type="ECO:0000256" key="1">
    <source>
        <dbReference type="ARBA" id="ARBA00005437"/>
    </source>
</evidence>
<gene>
    <name evidence="2" type="ORF">R1flu_003570</name>
</gene>
<dbReference type="Proteomes" id="UP001605036">
    <property type="component" value="Unassembled WGS sequence"/>
</dbReference>
<dbReference type="InterPro" id="IPR025659">
    <property type="entry name" value="Tubby-like_C"/>
</dbReference>
<dbReference type="InterPro" id="IPR007612">
    <property type="entry name" value="LOR"/>
</dbReference>